<dbReference type="PANTHER" id="PTHR43016:SF13">
    <property type="entry name" value="PRESEQUENCE PROTEASE, MITOCHONDRIAL"/>
    <property type="match status" value="1"/>
</dbReference>
<dbReference type="VEuPathDB" id="ToxoDB:LOC34622930"/>
<dbReference type="GO" id="GO:0046872">
    <property type="term" value="F:metal ion binding"/>
    <property type="evidence" value="ECO:0007669"/>
    <property type="project" value="InterPro"/>
</dbReference>
<dbReference type="SUPFAM" id="SSF63411">
    <property type="entry name" value="LuxS/MPP-like metallohydrolase"/>
    <property type="match status" value="1"/>
</dbReference>
<dbReference type="InParanoid" id="A0A1D3DAK8"/>
<dbReference type="InterPro" id="IPR007863">
    <property type="entry name" value="Peptidase_M16_C"/>
</dbReference>
<dbReference type="PANTHER" id="PTHR43016">
    <property type="entry name" value="PRESEQUENCE PROTEASE"/>
    <property type="match status" value="1"/>
</dbReference>
<proteinExistence type="predicted"/>
<evidence type="ECO:0000313" key="3">
    <source>
        <dbReference type="Proteomes" id="UP000095192"/>
    </source>
</evidence>
<dbReference type="AlphaFoldDB" id="A0A1D3DAK8"/>
<dbReference type="GO" id="GO:0016485">
    <property type="term" value="P:protein processing"/>
    <property type="evidence" value="ECO:0007669"/>
    <property type="project" value="TreeGrafter"/>
</dbReference>
<dbReference type="InterPro" id="IPR011249">
    <property type="entry name" value="Metalloenz_LuxS/M16"/>
</dbReference>
<sequence length="208" mass="22700">MTLPPVCAEPTLVEEEFASSASPLTDYVSVSWVLNPCNHAGEATGADTVQCPELSQEVRLALVVLEELLVGTTASPLYKALMDKKLGTAVLPESLELEFKHAFFTAGLKGVHQEEGMVQRIEAVILECLSDLSVSGFSPAAIDAALNTVEFRRREFPRGPTLPRGLMFTRLMAADMNYHRVNYKPSSCIPLRPRNFSHHAAAANSLKC</sequence>
<accession>A0A1D3DAK8</accession>
<protein>
    <submittedName>
        <fullName evidence="2">Zinc metalloprotease</fullName>
    </submittedName>
</protein>
<dbReference type="GO" id="GO:0004222">
    <property type="term" value="F:metalloendopeptidase activity"/>
    <property type="evidence" value="ECO:0007669"/>
    <property type="project" value="TreeGrafter"/>
</dbReference>
<keyword evidence="2" id="KW-0482">Metalloprotease</keyword>
<dbReference type="VEuPathDB" id="ToxoDB:cyc_06856"/>
<gene>
    <name evidence="2" type="ORF">cyc_06856</name>
</gene>
<comment type="caution">
    <text evidence="2">The sequence shown here is derived from an EMBL/GenBank/DDBJ whole genome shotgun (WGS) entry which is preliminary data.</text>
</comment>
<keyword evidence="3" id="KW-1185">Reference proteome</keyword>
<name>A0A1D3DAK8_9EIME</name>
<dbReference type="Pfam" id="PF05193">
    <property type="entry name" value="Peptidase_M16_C"/>
    <property type="match status" value="1"/>
</dbReference>
<keyword evidence="2" id="KW-0645">Protease</keyword>
<evidence type="ECO:0000259" key="1">
    <source>
        <dbReference type="Pfam" id="PF05193"/>
    </source>
</evidence>
<dbReference type="Proteomes" id="UP000095192">
    <property type="component" value="Unassembled WGS sequence"/>
</dbReference>
<dbReference type="Gene3D" id="3.30.830.10">
    <property type="entry name" value="Metalloenzyme, LuxS/M16 peptidase-like"/>
    <property type="match status" value="1"/>
</dbReference>
<keyword evidence="2" id="KW-0378">Hydrolase</keyword>
<dbReference type="EMBL" id="JROU02000075">
    <property type="protein sequence ID" value="OEH80455.1"/>
    <property type="molecule type" value="Genomic_DNA"/>
</dbReference>
<reference evidence="2 3" key="1">
    <citation type="journal article" date="2016" name="BMC Genomics">
        <title>Comparative genomics reveals Cyclospora cayetanensis possesses coccidia-like metabolism and invasion components but unique surface antigens.</title>
        <authorList>
            <person name="Liu S."/>
            <person name="Wang L."/>
            <person name="Zheng H."/>
            <person name="Xu Z."/>
            <person name="Roellig D.M."/>
            <person name="Li N."/>
            <person name="Frace M.A."/>
            <person name="Tang K."/>
            <person name="Arrowood M.J."/>
            <person name="Moss D.M."/>
            <person name="Zhang L."/>
            <person name="Feng Y."/>
            <person name="Xiao L."/>
        </authorList>
    </citation>
    <scope>NUCLEOTIDE SEQUENCE [LARGE SCALE GENOMIC DNA]</scope>
    <source>
        <strain evidence="2 3">CHN_HEN01</strain>
    </source>
</reference>
<organism evidence="2 3">
    <name type="scientific">Cyclospora cayetanensis</name>
    <dbReference type="NCBI Taxonomy" id="88456"/>
    <lineage>
        <taxon>Eukaryota</taxon>
        <taxon>Sar</taxon>
        <taxon>Alveolata</taxon>
        <taxon>Apicomplexa</taxon>
        <taxon>Conoidasida</taxon>
        <taxon>Coccidia</taxon>
        <taxon>Eucoccidiorida</taxon>
        <taxon>Eimeriorina</taxon>
        <taxon>Eimeriidae</taxon>
        <taxon>Cyclospora</taxon>
    </lineage>
</organism>
<evidence type="ECO:0000313" key="2">
    <source>
        <dbReference type="EMBL" id="OEH80455.1"/>
    </source>
</evidence>
<feature type="domain" description="Peptidase M16 C-terminal" evidence="1">
    <location>
        <begin position="50"/>
        <end position="148"/>
    </location>
</feature>